<comment type="caution">
    <text evidence="1">The sequence shown here is derived from an EMBL/GenBank/DDBJ whole genome shotgun (WGS) entry which is preliminary data.</text>
</comment>
<reference evidence="1 2" key="1">
    <citation type="journal article" date="2022" name="New Phytol.">
        <title>Ecological generalism drives hyperdiversity of secondary metabolite gene clusters in xylarialean endophytes.</title>
        <authorList>
            <person name="Franco M.E.E."/>
            <person name="Wisecaver J.H."/>
            <person name="Arnold A.E."/>
            <person name="Ju Y.M."/>
            <person name="Slot J.C."/>
            <person name="Ahrendt S."/>
            <person name="Moore L.P."/>
            <person name="Eastman K.E."/>
            <person name="Scott K."/>
            <person name="Konkel Z."/>
            <person name="Mondo S.J."/>
            <person name="Kuo A."/>
            <person name="Hayes R.D."/>
            <person name="Haridas S."/>
            <person name="Andreopoulos B."/>
            <person name="Riley R."/>
            <person name="LaButti K."/>
            <person name="Pangilinan J."/>
            <person name="Lipzen A."/>
            <person name="Amirebrahimi M."/>
            <person name="Yan J."/>
            <person name="Adam C."/>
            <person name="Keymanesh K."/>
            <person name="Ng V."/>
            <person name="Louie K."/>
            <person name="Northen T."/>
            <person name="Drula E."/>
            <person name="Henrissat B."/>
            <person name="Hsieh H.M."/>
            <person name="Youens-Clark K."/>
            <person name="Lutzoni F."/>
            <person name="Miadlikowska J."/>
            <person name="Eastwood D.C."/>
            <person name="Hamelin R.C."/>
            <person name="Grigoriev I.V."/>
            <person name="U'Ren J.M."/>
        </authorList>
    </citation>
    <scope>NUCLEOTIDE SEQUENCE [LARGE SCALE GENOMIC DNA]</scope>
    <source>
        <strain evidence="1 2">CBS 119005</strain>
    </source>
</reference>
<sequence>MSEIVVPQNQNQNRNRNMGVKRDHQGKEKVVDNKPVRDMPRNAYTSMFESFRTELDEHHDRRMKIGKVSRDVTALSKKIIFSLQRVRKLNKPLPDRLRADVDERMKEIAEHLATIEADVTGMNRYRYPLICLEEFVEAVSFSHYLQHQKLITPSQAQEILPAKIELTSPDYVFGVFDLTGEMMRFATAVTALTGNMPGLDPKDAPPDEKNSGGGHTILNDMQDVSSMLHICPPVGGKPGTYSKKVSIMDEQVHKVERLGYGITVRGSERPKGWMPELDEAGTGQGNQDAFMG</sequence>
<organism evidence="1 2">
    <name type="scientific">Hypoxylon rubiginosum</name>
    <dbReference type="NCBI Taxonomy" id="110542"/>
    <lineage>
        <taxon>Eukaryota</taxon>
        <taxon>Fungi</taxon>
        <taxon>Dikarya</taxon>
        <taxon>Ascomycota</taxon>
        <taxon>Pezizomycotina</taxon>
        <taxon>Sordariomycetes</taxon>
        <taxon>Xylariomycetidae</taxon>
        <taxon>Xylariales</taxon>
        <taxon>Hypoxylaceae</taxon>
        <taxon>Hypoxylon</taxon>
    </lineage>
</organism>
<protein>
    <submittedName>
        <fullName evidence="1">Translin</fullName>
    </submittedName>
</protein>
<accession>A0ACB9ZF79</accession>
<keyword evidence="2" id="KW-1185">Reference proteome</keyword>
<dbReference type="Proteomes" id="UP001497700">
    <property type="component" value="Unassembled WGS sequence"/>
</dbReference>
<evidence type="ECO:0000313" key="2">
    <source>
        <dbReference type="Proteomes" id="UP001497700"/>
    </source>
</evidence>
<gene>
    <name evidence="1" type="ORF">F4820DRAFT_404236</name>
</gene>
<proteinExistence type="predicted"/>
<evidence type="ECO:0000313" key="1">
    <source>
        <dbReference type="EMBL" id="KAI4870177.1"/>
    </source>
</evidence>
<dbReference type="EMBL" id="MU393425">
    <property type="protein sequence ID" value="KAI4870177.1"/>
    <property type="molecule type" value="Genomic_DNA"/>
</dbReference>
<name>A0ACB9ZF79_9PEZI</name>